<dbReference type="SUPFAM" id="SSF48726">
    <property type="entry name" value="Immunoglobulin"/>
    <property type="match status" value="1"/>
</dbReference>
<dbReference type="InterPro" id="IPR013320">
    <property type="entry name" value="ConA-like_dom_sf"/>
</dbReference>
<gene>
    <name evidence="3" type="ORF">DPMN_152157</name>
</gene>
<dbReference type="AlphaFoldDB" id="A0A9D4FMI6"/>
<evidence type="ECO:0000313" key="3">
    <source>
        <dbReference type="EMBL" id="KAH3798557.1"/>
    </source>
</evidence>
<dbReference type="InterPro" id="IPR003598">
    <property type="entry name" value="Ig_sub2"/>
</dbReference>
<reference evidence="3" key="2">
    <citation type="submission" date="2020-11" db="EMBL/GenBank/DDBJ databases">
        <authorList>
            <person name="McCartney M.A."/>
            <person name="Auch B."/>
            <person name="Kono T."/>
            <person name="Mallez S."/>
            <person name="Becker A."/>
            <person name="Gohl D.M."/>
            <person name="Silverstein K.A.T."/>
            <person name="Koren S."/>
            <person name="Bechman K.B."/>
            <person name="Herman A."/>
            <person name="Abrahante J.E."/>
            <person name="Garbe J."/>
        </authorList>
    </citation>
    <scope>NUCLEOTIDE SEQUENCE</scope>
    <source>
        <strain evidence="3">Duluth1</strain>
        <tissue evidence="3">Whole animal</tissue>
    </source>
</reference>
<evidence type="ECO:0000259" key="2">
    <source>
        <dbReference type="PROSITE" id="PS50835"/>
    </source>
</evidence>
<protein>
    <recommendedName>
        <fullName evidence="5">Ig-like domain-containing protein</fullName>
    </recommendedName>
</protein>
<dbReference type="Pfam" id="PF13927">
    <property type="entry name" value="Ig_3"/>
    <property type="match status" value="1"/>
</dbReference>
<dbReference type="PROSITE" id="PS50835">
    <property type="entry name" value="IG_LIKE"/>
    <property type="match status" value="1"/>
</dbReference>
<proteinExistence type="predicted"/>
<evidence type="ECO:0000313" key="4">
    <source>
        <dbReference type="Proteomes" id="UP000828390"/>
    </source>
</evidence>
<name>A0A9D4FMI6_DREPO</name>
<dbReference type="InterPro" id="IPR007110">
    <property type="entry name" value="Ig-like_dom"/>
</dbReference>
<accession>A0A9D4FMI6</accession>
<dbReference type="Pfam" id="PF00629">
    <property type="entry name" value="MAM"/>
    <property type="match status" value="1"/>
</dbReference>
<sequence>MQLVGQNDVFLTVPENQPLKLDCQIIGQLQPTYSWSKQGSCVRSFNVTGSIVHVTDRVTMRDAGTYVCNASSGDNVLTQTCQVAVNRSGFEEKCDFENGNLCGWRQDTSDVFDWMFQSGSTQTANSGPSWDITTLG</sequence>
<dbReference type="SMART" id="SM00408">
    <property type="entry name" value="IGc2"/>
    <property type="match status" value="1"/>
</dbReference>
<dbReference type="InterPro" id="IPR051560">
    <property type="entry name" value="MAM_domain-containing"/>
</dbReference>
<feature type="domain" description="MAM" evidence="1">
    <location>
        <begin position="92"/>
        <end position="136"/>
    </location>
</feature>
<dbReference type="SUPFAM" id="SSF49899">
    <property type="entry name" value="Concanavalin A-like lectins/glucanases"/>
    <property type="match status" value="1"/>
</dbReference>
<dbReference type="GO" id="GO:0016020">
    <property type="term" value="C:membrane"/>
    <property type="evidence" value="ECO:0007669"/>
    <property type="project" value="InterPro"/>
</dbReference>
<reference evidence="3" key="1">
    <citation type="journal article" date="2019" name="bioRxiv">
        <title>The Genome of the Zebra Mussel, Dreissena polymorpha: A Resource for Invasive Species Research.</title>
        <authorList>
            <person name="McCartney M.A."/>
            <person name="Auch B."/>
            <person name="Kono T."/>
            <person name="Mallez S."/>
            <person name="Zhang Y."/>
            <person name="Obille A."/>
            <person name="Becker A."/>
            <person name="Abrahante J.E."/>
            <person name="Garbe J."/>
            <person name="Badalamenti J.P."/>
            <person name="Herman A."/>
            <person name="Mangelson H."/>
            <person name="Liachko I."/>
            <person name="Sullivan S."/>
            <person name="Sone E.D."/>
            <person name="Koren S."/>
            <person name="Silverstein K.A.T."/>
            <person name="Beckman K.B."/>
            <person name="Gohl D.M."/>
        </authorList>
    </citation>
    <scope>NUCLEOTIDE SEQUENCE</scope>
    <source>
        <strain evidence="3">Duluth1</strain>
        <tissue evidence="3">Whole animal</tissue>
    </source>
</reference>
<dbReference type="PROSITE" id="PS50060">
    <property type="entry name" value="MAM_2"/>
    <property type="match status" value="1"/>
</dbReference>
<dbReference type="EMBL" id="JAIWYP010000007">
    <property type="protein sequence ID" value="KAH3798557.1"/>
    <property type="molecule type" value="Genomic_DNA"/>
</dbReference>
<organism evidence="3 4">
    <name type="scientific">Dreissena polymorpha</name>
    <name type="common">Zebra mussel</name>
    <name type="synonym">Mytilus polymorpha</name>
    <dbReference type="NCBI Taxonomy" id="45954"/>
    <lineage>
        <taxon>Eukaryota</taxon>
        <taxon>Metazoa</taxon>
        <taxon>Spiralia</taxon>
        <taxon>Lophotrochozoa</taxon>
        <taxon>Mollusca</taxon>
        <taxon>Bivalvia</taxon>
        <taxon>Autobranchia</taxon>
        <taxon>Heteroconchia</taxon>
        <taxon>Euheterodonta</taxon>
        <taxon>Imparidentia</taxon>
        <taxon>Neoheterodontei</taxon>
        <taxon>Myida</taxon>
        <taxon>Dreissenoidea</taxon>
        <taxon>Dreissenidae</taxon>
        <taxon>Dreissena</taxon>
    </lineage>
</organism>
<dbReference type="InterPro" id="IPR013783">
    <property type="entry name" value="Ig-like_fold"/>
</dbReference>
<dbReference type="Proteomes" id="UP000828390">
    <property type="component" value="Unassembled WGS sequence"/>
</dbReference>
<dbReference type="Gene3D" id="2.60.40.10">
    <property type="entry name" value="Immunoglobulins"/>
    <property type="match status" value="1"/>
</dbReference>
<dbReference type="SMART" id="SM00409">
    <property type="entry name" value="IG"/>
    <property type="match status" value="1"/>
</dbReference>
<evidence type="ECO:0000259" key="1">
    <source>
        <dbReference type="PROSITE" id="PS50060"/>
    </source>
</evidence>
<feature type="domain" description="Ig-like" evidence="2">
    <location>
        <begin position="13"/>
        <end position="84"/>
    </location>
</feature>
<dbReference type="InterPro" id="IPR036179">
    <property type="entry name" value="Ig-like_dom_sf"/>
</dbReference>
<comment type="caution">
    <text evidence="3">The sequence shown here is derived from an EMBL/GenBank/DDBJ whole genome shotgun (WGS) entry which is preliminary data.</text>
</comment>
<dbReference type="InterPro" id="IPR000998">
    <property type="entry name" value="MAM_dom"/>
</dbReference>
<dbReference type="PANTHER" id="PTHR23282">
    <property type="entry name" value="APICAL ENDOSOMAL GLYCOPROTEIN PRECURSOR"/>
    <property type="match status" value="1"/>
</dbReference>
<keyword evidence="4" id="KW-1185">Reference proteome</keyword>
<dbReference type="InterPro" id="IPR003599">
    <property type="entry name" value="Ig_sub"/>
</dbReference>
<evidence type="ECO:0008006" key="5">
    <source>
        <dbReference type="Google" id="ProtNLM"/>
    </source>
</evidence>
<dbReference type="PANTHER" id="PTHR23282:SF142">
    <property type="entry name" value="MAM DOMAIN-CONTAINING PROTEIN"/>
    <property type="match status" value="1"/>
</dbReference>
<dbReference type="Gene3D" id="2.60.120.200">
    <property type="match status" value="1"/>
</dbReference>